<dbReference type="InterPro" id="IPR036637">
    <property type="entry name" value="Phosphohistidine_dom_sf"/>
</dbReference>
<dbReference type="SUPFAM" id="SSF52009">
    <property type="entry name" value="Phosphohistidine domain"/>
    <property type="match status" value="1"/>
</dbReference>
<feature type="region of interest" description="Disordered" evidence="1">
    <location>
        <begin position="398"/>
        <end position="419"/>
    </location>
</feature>
<dbReference type="OrthoDB" id="3345at2157"/>
<gene>
    <name evidence="4" type="ORF">B1756_14540</name>
</gene>
<dbReference type="GeneID" id="32895316"/>
<dbReference type="GO" id="GO:0005524">
    <property type="term" value="F:ATP binding"/>
    <property type="evidence" value="ECO:0007669"/>
    <property type="project" value="InterPro"/>
</dbReference>
<dbReference type="Gene3D" id="3.90.550.10">
    <property type="entry name" value="Spore Coat Polysaccharide Biosynthesis Protein SpsA, Chain A"/>
    <property type="match status" value="1"/>
</dbReference>
<dbReference type="RefSeq" id="WP_086889185.1">
    <property type="nucleotide sequence ID" value="NZ_CP019893.1"/>
</dbReference>
<dbReference type="InterPro" id="IPR013815">
    <property type="entry name" value="ATP_grasp_subdomain_1"/>
</dbReference>
<evidence type="ECO:0000313" key="5">
    <source>
        <dbReference type="Proteomes" id="UP000250088"/>
    </source>
</evidence>
<dbReference type="Pfam" id="PF00391">
    <property type="entry name" value="PEP-utilizers"/>
    <property type="match status" value="1"/>
</dbReference>
<sequence length="1047" mass="116328">MTSPLVVFLGAGRPFSGTEPSALRHTAGDRRVLDWLIDAFTSELESPELHFVGGYRLEEIVEEYPEIHFSRNEDWEDTGTLGSLLEAPLQSDRPTYVCYADVVFQADVVDRLEQATADAAIAVDERWRTRYSARSDESRERAEKVRYEGDHIDRISSTLEPASADAEFTGLARFSPAAIEFLFDIVDRGLLGPENALPDLVTALSLAGIDPHPVDVDGHWAELETAADLARFVLDTKANTLKRLESMVTESTIAPQYTFTVEEFATDPATILADIREAFDVEVIVRSSTLAEDGWEHSNAGRFESILDVRLEDEALTDAIETVIDSYDDNPDNQVLVQPMVEDVAASGVAMTRTVEGGSPYYVINYDAATGSTVTVTDGTGDEIRTVVVRKDAVSSFASDVPASDDDSTPSLTSDGGTVARLEGDSTIAGDPALRLPSVLRAIDELESVVGHDGLDVEFAVTDDGEVYVLQVRPMTVDAGERSVDDDAVVRAVEAARETFCESQRSSPFVLGDRTIFGVMPDWNPAEIIGRSPRPLAESLYRYLIMDEVWATQRAEFGYRDVRPQPLMQTFAGQPFVDVRADFNSFVPASVSDELAAKLVDYYLTRLEDRPELHDKIEFEIALTCLPFDFEYRAEPLREAGFDDDELAELREGLGEITRGAFDRVESGRDIAAVEALEDRYERLREADLPDLEAARRLLEDCRRLGTLPFAHLARSAFVAVSLLRSLERKNVLSDDDVSRFHNSLSTVAREFELDGYRVDTGDLAFEEFVDTYGHLRPGTYDLTSPRYATDPDDYLRPTVEAATAPGDHPDPRDVWDEDTKAEIERELEAIGLPAECERFVTFLEEAIEGREYSKFVFSKNLSEALERIAAFGDGNGFDREELSYVPIEEYLELTTSPPAEDLETWLERRIDEGRGRHAIARAVELPPLLCDDADFLCFERPAREPNFVTTEMVRAELAEPDLEPDVDLDGRIVMIPQADPGYDWLFGYDVEGLITMYGGTNSHMAIRAAEFELPAAIGVGESLYEKLSGASVVELDCEANTVETIR</sequence>
<accession>A0A2Z2HUA5</accession>
<evidence type="ECO:0000256" key="1">
    <source>
        <dbReference type="SAM" id="MobiDB-lite"/>
    </source>
</evidence>
<dbReference type="PANTHER" id="PTHR43615:SF1">
    <property type="entry name" value="PPDK_N DOMAIN-CONTAINING PROTEIN"/>
    <property type="match status" value="1"/>
</dbReference>
<feature type="domain" description="Pyruvate phosphate dikinase AMP/ATP-binding" evidence="3">
    <location>
        <begin position="275"/>
        <end position="482"/>
    </location>
</feature>
<name>A0A2Z2HUA5_9EURY</name>
<evidence type="ECO:0000259" key="2">
    <source>
        <dbReference type="Pfam" id="PF00391"/>
    </source>
</evidence>
<evidence type="ECO:0000313" key="4">
    <source>
        <dbReference type="EMBL" id="ARS90819.1"/>
    </source>
</evidence>
<proteinExistence type="predicted"/>
<dbReference type="SUPFAM" id="SSF56059">
    <property type="entry name" value="Glutathione synthetase ATP-binding domain-like"/>
    <property type="match status" value="1"/>
</dbReference>
<feature type="domain" description="PEP-utilising enzyme mobile" evidence="2">
    <location>
        <begin position="970"/>
        <end position="1039"/>
    </location>
</feature>
<dbReference type="Gene3D" id="3.30.1490.20">
    <property type="entry name" value="ATP-grasp fold, A domain"/>
    <property type="match status" value="1"/>
</dbReference>
<reference evidence="5" key="1">
    <citation type="submission" date="2017-02" db="EMBL/GenBank/DDBJ databases">
        <title>Natronthermophilus aegyptiacus gen. nov.,sp. nov., an aerobic, extremely halophilic alkalithermophilic archaeon isolated from the athalassohaline Wadi An Natrun, Egypt.</title>
        <authorList>
            <person name="Zhao B."/>
        </authorList>
    </citation>
    <scope>NUCLEOTIDE SEQUENCE [LARGE SCALE GENOMIC DNA]</scope>
    <source>
        <strain evidence="5">JW/NM-HA 15</strain>
    </source>
</reference>
<dbReference type="Pfam" id="PF01326">
    <property type="entry name" value="PPDK_N"/>
    <property type="match status" value="1"/>
</dbReference>
<dbReference type="NCBIfam" id="NF004508">
    <property type="entry name" value="PRK05849.1"/>
    <property type="match status" value="1"/>
</dbReference>
<dbReference type="AlphaFoldDB" id="A0A2Z2HUA5"/>
<dbReference type="InterPro" id="IPR051549">
    <property type="entry name" value="PEP_Utilizing_Enz"/>
</dbReference>
<keyword evidence="5" id="KW-1185">Reference proteome</keyword>
<dbReference type="InterPro" id="IPR002192">
    <property type="entry name" value="PPDK_AMP/ATP-bd"/>
</dbReference>
<evidence type="ECO:0000259" key="3">
    <source>
        <dbReference type="Pfam" id="PF01326"/>
    </source>
</evidence>
<dbReference type="EMBL" id="CP019893">
    <property type="protein sequence ID" value="ARS90819.1"/>
    <property type="molecule type" value="Genomic_DNA"/>
</dbReference>
<dbReference type="KEGG" id="naj:B1756_14540"/>
<dbReference type="GO" id="GO:0016301">
    <property type="term" value="F:kinase activity"/>
    <property type="evidence" value="ECO:0007669"/>
    <property type="project" value="InterPro"/>
</dbReference>
<dbReference type="InterPro" id="IPR029044">
    <property type="entry name" value="Nucleotide-diphossugar_trans"/>
</dbReference>
<protein>
    <recommendedName>
        <fullName evidence="6">Phosphoenolpyruvate synthase</fullName>
    </recommendedName>
</protein>
<dbReference type="Gene3D" id="3.50.30.10">
    <property type="entry name" value="Phosphohistidine domain"/>
    <property type="match status" value="1"/>
</dbReference>
<evidence type="ECO:0008006" key="6">
    <source>
        <dbReference type="Google" id="ProtNLM"/>
    </source>
</evidence>
<dbReference type="Proteomes" id="UP000250088">
    <property type="component" value="Chromosome"/>
</dbReference>
<dbReference type="PANTHER" id="PTHR43615">
    <property type="entry name" value="PHOSPHOENOLPYRUVATE SYNTHASE-RELATED"/>
    <property type="match status" value="1"/>
</dbReference>
<dbReference type="Gene3D" id="3.30.470.20">
    <property type="entry name" value="ATP-grasp fold, B domain"/>
    <property type="match status" value="1"/>
</dbReference>
<dbReference type="InterPro" id="IPR008279">
    <property type="entry name" value="PEP-util_enz_mobile_dom"/>
</dbReference>
<organism evidence="4 5">
    <name type="scientific">Natrarchaeobaculum aegyptiacum</name>
    <dbReference type="NCBI Taxonomy" id="745377"/>
    <lineage>
        <taxon>Archaea</taxon>
        <taxon>Methanobacteriati</taxon>
        <taxon>Methanobacteriota</taxon>
        <taxon>Stenosarchaea group</taxon>
        <taxon>Halobacteria</taxon>
        <taxon>Halobacteriales</taxon>
        <taxon>Natrialbaceae</taxon>
        <taxon>Natrarchaeobaculum</taxon>
    </lineage>
</organism>
<dbReference type="SUPFAM" id="SSF53448">
    <property type="entry name" value="Nucleotide-diphospho-sugar transferases"/>
    <property type="match status" value="1"/>
</dbReference>
<feature type="compositionally biased region" description="Low complexity" evidence="1">
    <location>
        <begin position="409"/>
        <end position="418"/>
    </location>
</feature>